<keyword evidence="2" id="KW-1185">Reference proteome</keyword>
<protein>
    <submittedName>
        <fullName evidence="1">Uncharacterized protein</fullName>
    </submittedName>
</protein>
<sequence>MLTEQELSKLDMADGELKLPCRQRQPKILTHWRKIQTISSVDILLKDKVIMMQIVVEVKKRVITNVILWKKDQQETCMVSPHQLICAE</sequence>
<dbReference type="Proteomes" id="UP000005408">
    <property type="component" value="Unassembled WGS sequence"/>
</dbReference>
<reference evidence="1" key="1">
    <citation type="submission" date="2022-08" db="UniProtKB">
        <authorList>
            <consortium name="EnsemblMetazoa"/>
        </authorList>
    </citation>
    <scope>IDENTIFICATION</scope>
    <source>
        <strain evidence="1">05x7-T-G4-1.051#20</strain>
    </source>
</reference>
<evidence type="ECO:0000313" key="1">
    <source>
        <dbReference type="EnsemblMetazoa" id="G18946.3:cds"/>
    </source>
</evidence>
<evidence type="ECO:0000313" key="2">
    <source>
        <dbReference type="Proteomes" id="UP000005408"/>
    </source>
</evidence>
<proteinExistence type="predicted"/>
<dbReference type="EnsemblMetazoa" id="G18946.3">
    <property type="protein sequence ID" value="G18946.3:cds"/>
    <property type="gene ID" value="G18946"/>
</dbReference>
<accession>A0A8W8JF40</accession>
<name>A0A8W8JF40_MAGGI</name>
<organism evidence="1 2">
    <name type="scientific">Magallana gigas</name>
    <name type="common">Pacific oyster</name>
    <name type="synonym">Crassostrea gigas</name>
    <dbReference type="NCBI Taxonomy" id="29159"/>
    <lineage>
        <taxon>Eukaryota</taxon>
        <taxon>Metazoa</taxon>
        <taxon>Spiralia</taxon>
        <taxon>Lophotrochozoa</taxon>
        <taxon>Mollusca</taxon>
        <taxon>Bivalvia</taxon>
        <taxon>Autobranchia</taxon>
        <taxon>Pteriomorphia</taxon>
        <taxon>Ostreida</taxon>
        <taxon>Ostreoidea</taxon>
        <taxon>Ostreidae</taxon>
        <taxon>Magallana</taxon>
    </lineage>
</organism>
<dbReference type="AlphaFoldDB" id="A0A8W8JF40"/>